<dbReference type="GeneID" id="26842585"/>
<dbReference type="Gene3D" id="2.60.120.330">
    <property type="entry name" value="B-lactam Antibiotic, Isopenicillin N Synthase, Chain"/>
    <property type="match status" value="1"/>
</dbReference>
<dbReference type="PANTHER" id="PTHR30613:SF1">
    <property type="entry name" value="DUF1479 DOMAIN PROTEIN (AFU_ORTHOLOGUE AFUA_5G09280)"/>
    <property type="match status" value="1"/>
</dbReference>
<comment type="caution">
    <text evidence="1">The sequence shown here is derived from an EMBL/GenBank/DDBJ whole genome shotgun (WGS) entry which is preliminary data.</text>
</comment>
<dbReference type="PANTHER" id="PTHR30613">
    <property type="entry name" value="UNCHARACTERIZED PROTEIN YBIU-RELATED"/>
    <property type="match status" value="1"/>
</dbReference>
<dbReference type="SUPFAM" id="SSF51197">
    <property type="entry name" value="Clavaminate synthase-like"/>
    <property type="match status" value="1"/>
</dbReference>
<dbReference type="OrthoDB" id="8249012at2759"/>
<dbReference type="AlphaFoldDB" id="A0A0V1PR68"/>
<dbReference type="InterPro" id="IPR027443">
    <property type="entry name" value="IPNS-like_sf"/>
</dbReference>
<dbReference type="EMBL" id="LMYN01000232">
    <property type="protein sequence ID" value="KRZ98660.1"/>
    <property type="molecule type" value="Genomic_DNA"/>
</dbReference>
<protein>
    <recommendedName>
        <fullName evidence="3">DUF1479-domain-containing protein</fullName>
    </recommendedName>
</protein>
<dbReference type="Pfam" id="PF07350">
    <property type="entry name" value="Gig2-like"/>
    <property type="match status" value="1"/>
</dbReference>
<dbReference type="RefSeq" id="XP_015464763.1">
    <property type="nucleotide sequence ID" value="XM_015614405.1"/>
</dbReference>
<accession>A0A0V1PR68</accession>
<dbReference type="InterPro" id="IPR010856">
    <property type="entry name" value="Gig2-like"/>
</dbReference>
<feature type="non-terminal residue" evidence="1">
    <location>
        <position position="457"/>
    </location>
</feature>
<dbReference type="Proteomes" id="UP000054251">
    <property type="component" value="Unassembled WGS sequence"/>
</dbReference>
<evidence type="ECO:0008006" key="3">
    <source>
        <dbReference type="Google" id="ProtNLM"/>
    </source>
</evidence>
<evidence type="ECO:0000313" key="2">
    <source>
        <dbReference type="Proteomes" id="UP000054251"/>
    </source>
</evidence>
<name>A0A0V1PR68_9ASCO</name>
<proteinExistence type="predicted"/>
<evidence type="ECO:0000313" key="1">
    <source>
        <dbReference type="EMBL" id="KRZ98660.1"/>
    </source>
</evidence>
<reference evidence="1 2" key="1">
    <citation type="submission" date="2015-11" db="EMBL/GenBank/DDBJ databases">
        <title>The genome of Debaryomyces fabryi.</title>
        <authorList>
            <person name="Tafer H."/>
            <person name="Lopandic K."/>
        </authorList>
    </citation>
    <scope>NUCLEOTIDE SEQUENCE [LARGE SCALE GENOMIC DNA]</scope>
    <source>
        <strain evidence="1 2">CBS 789</strain>
    </source>
</reference>
<gene>
    <name evidence="1" type="ORF">AC631_05576</name>
</gene>
<organism evidence="1 2">
    <name type="scientific">Debaryomyces fabryi</name>
    <dbReference type="NCBI Taxonomy" id="58627"/>
    <lineage>
        <taxon>Eukaryota</taxon>
        <taxon>Fungi</taxon>
        <taxon>Dikarya</taxon>
        <taxon>Ascomycota</taxon>
        <taxon>Saccharomycotina</taxon>
        <taxon>Pichiomycetes</taxon>
        <taxon>Debaryomycetaceae</taxon>
        <taxon>Debaryomyces</taxon>
    </lineage>
</organism>
<sequence>MPSLQSETKYNCPKYRVYDISKAKVRGTGDISSVFTSFENSGKVGLPQEYAEVKKNLIKNKEALTASWYRLKTALADGIKEIKEAGPEIIPQVLYNELGNLTEEQTQEIRRRGSLIIKNVIPKEEAIQLKKDVIDYIDANPNTTGFPKDKKVVYELYWSKSQVRARSHPHVNTVMSYMNNLWHASPDSEICFDQNISYADRLRIRNAGDGLFSLGPHADGGSLERWEDEEYSNCYTPIFEGNWENFDPYDATHRIEANMDLHESRGTCSMFRTFQGWLAVSDIAPKEGTILFAPLVKEVTAYYMLKPFFDENDELKLDSDIPGASPGKGLEFNNKTHPEMDLDNLMVLVPRVEPGDMVFWHCDLVHAVDPVHIGKHDSSVFYIPSVPLCGINVEYAFLQREAFLKGLAGPDFPGFPHGVAETQHINRGTPKDVIETGGKPAMQEFVLDKFEEKSEYT</sequence>
<keyword evidence="2" id="KW-1185">Reference proteome</keyword>